<dbReference type="Gene3D" id="2.130.10.10">
    <property type="entry name" value="YVTN repeat-like/Quinoprotein amine dehydrogenase"/>
    <property type="match status" value="2"/>
</dbReference>
<dbReference type="InterPro" id="IPR011045">
    <property type="entry name" value="N2O_reductase_N"/>
</dbReference>
<proteinExistence type="predicted"/>
<dbReference type="EMBL" id="MOBK01000001">
    <property type="protein sequence ID" value="RON25122.1"/>
    <property type="molecule type" value="Genomic_DNA"/>
</dbReference>
<dbReference type="SUPFAM" id="SSF50974">
    <property type="entry name" value="Nitrous oxide reductase, N-terminal domain"/>
    <property type="match status" value="1"/>
</dbReference>
<comment type="caution">
    <text evidence="1">The sequence shown here is derived from an EMBL/GenBank/DDBJ whole genome shotgun (WGS) entry which is preliminary data.</text>
</comment>
<dbReference type="RefSeq" id="WP_123432456.1">
    <property type="nucleotide sequence ID" value="NZ_MOBK01000001.1"/>
</dbReference>
<dbReference type="PANTHER" id="PTHR47197">
    <property type="entry name" value="PROTEIN NIRF"/>
    <property type="match status" value="1"/>
</dbReference>
<dbReference type="PANTHER" id="PTHR47197:SF3">
    <property type="entry name" value="DIHYDRO-HEME D1 DEHYDROGENASE"/>
    <property type="match status" value="1"/>
</dbReference>
<dbReference type="Proteomes" id="UP000285636">
    <property type="component" value="Unassembled WGS sequence"/>
</dbReference>
<protein>
    <recommendedName>
        <fullName evidence="3">YncE family protein</fullName>
    </recommendedName>
</protein>
<dbReference type="AlphaFoldDB" id="A0A423II64"/>
<sequence length="788" mass="83762">MNTFSLTPPKILLKTYPVIHPVAHIGLSILNHYKDPLGVSVVFGPWQGQALFETVELYVNDGLKPVASEIVMDTSAPVLLRLPSGLLLEGVNSLHCAVERLSGNGDKSPKLLVLYDIYAPGGDDPVPGGGHPALTINVSPTSVNAAQAEKGVTLTLDWPHKHLYDLVTVDCSGVPVTHRIEPTPADPKPDLTKPVVLTLTATHFAKDRNNPRFPIRYNVVSQVGNFSGTTHLGQFNAQDHWSETTWIDVHLDRVVLEMPILQEVLGENGDDPTTVDLGKMNGGPLWALIHLIDTVWQAEDQIHLTFTAELNGTVVSTHEVMLPIKLVPGQLSVDIPNAKVIADSLVKVWYEQIRDGKVIATSTVAKAQVEGQSLPDVEVKFINDPFSAAPGGSIKAIKLILTRAGQPSAGVVDVTLPEGTVYADGTGGTRSFNTQADGTLTINGVKGAITSGTYTLSASSRTATATAALVITESAPVGSIAVVEWPYCAALSPDGTQVYVGGVGAVEVYDAASLKIIARLNIPGLSSRQIVLNKDGSRAFVTSYSDTATGVYVIDTSNFTLLAYIPVANHTYGIVLSKDDSLAFVSAVSGGVVAVIDIASLRVIKTISVGLQPIGITISPNGREVYVGNNNGRSVSIIDTVALTVSRTLPTEWVVGDVAVSPDGKNLYVVGWGGVAKFNAATLIKERSISNISAQFFTLSPDGRWLYVSSIDHRILTIDTLSWELRAATAVGIDPLLSAISRDGTRGYVPCYRDHRLWVIPLQPESTAFAEGMDIIGDTGPASLPDGV</sequence>
<dbReference type="InterPro" id="IPR015943">
    <property type="entry name" value="WD40/YVTN_repeat-like_dom_sf"/>
</dbReference>
<organism evidence="1 2">
    <name type="scientific">Pseudomonas brassicacearum</name>
    <dbReference type="NCBI Taxonomy" id="930166"/>
    <lineage>
        <taxon>Bacteria</taxon>
        <taxon>Pseudomonadati</taxon>
        <taxon>Pseudomonadota</taxon>
        <taxon>Gammaproteobacteria</taxon>
        <taxon>Pseudomonadales</taxon>
        <taxon>Pseudomonadaceae</taxon>
        <taxon>Pseudomonas</taxon>
    </lineage>
</organism>
<name>A0A423II64_9PSED</name>
<dbReference type="Pfam" id="PF02239">
    <property type="entry name" value="Cytochrom_D1"/>
    <property type="match status" value="1"/>
</dbReference>
<dbReference type="InterPro" id="IPR011048">
    <property type="entry name" value="Haem_d1_sf"/>
</dbReference>
<gene>
    <name evidence="1" type="ORF">BK660_05520</name>
</gene>
<evidence type="ECO:0008006" key="3">
    <source>
        <dbReference type="Google" id="ProtNLM"/>
    </source>
</evidence>
<accession>A0A423II64</accession>
<evidence type="ECO:0000313" key="2">
    <source>
        <dbReference type="Proteomes" id="UP000285636"/>
    </source>
</evidence>
<reference evidence="1 2" key="1">
    <citation type="submission" date="2016-10" db="EMBL/GenBank/DDBJ databases">
        <title>Comparative genome analysis of multiple Pseudomonas spp. focuses on biocontrol and plant growth promoting traits.</title>
        <authorList>
            <person name="Tao X.-Y."/>
            <person name="Taylor C.G."/>
        </authorList>
    </citation>
    <scope>NUCLEOTIDE SEQUENCE [LARGE SCALE GENOMIC DNA]</scope>
    <source>
        <strain evidence="1 2">38D7</strain>
    </source>
</reference>
<dbReference type="InterPro" id="IPR051200">
    <property type="entry name" value="Host-pathogen_enzymatic-act"/>
</dbReference>
<dbReference type="SUPFAM" id="SSF51004">
    <property type="entry name" value="C-terminal (heme d1) domain of cytochrome cd1-nitrite reductase"/>
    <property type="match status" value="1"/>
</dbReference>
<evidence type="ECO:0000313" key="1">
    <source>
        <dbReference type="EMBL" id="RON25122.1"/>
    </source>
</evidence>